<dbReference type="PROSITE" id="PS50110">
    <property type="entry name" value="RESPONSE_REGULATORY"/>
    <property type="match status" value="1"/>
</dbReference>
<evidence type="ECO:0000313" key="6">
    <source>
        <dbReference type="EMBL" id="BCB78945.1"/>
    </source>
</evidence>
<evidence type="ECO:0000259" key="5">
    <source>
        <dbReference type="PROSITE" id="PS50110"/>
    </source>
</evidence>
<dbReference type="PANTHER" id="PTHR43214">
    <property type="entry name" value="TWO-COMPONENT RESPONSE REGULATOR"/>
    <property type="match status" value="1"/>
</dbReference>
<feature type="modified residue" description="4-aspartylphosphate" evidence="3">
    <location>
        <position position="57"/>
    </location>
</feature>
<keyword evidence="1 3" id="KW-0597">Phosphoprotein</keyword>
<dbReference type="EMBL" id="AP022870">
    <property type="protein sequence ID" value="BCB78945.1"/>
    <property type="molecule type" value="Genomic_DNA"/>
</dbReference>
<evidence type="ECO:0000256" key="3">
    <source>
        <dbReference type="PROSITE-ProRule" id="PRU00169"/>
    </source>
</evidence>
<dbReference type="InterPro" id="IPR001789">
    <property type="entry name" value="Sig_transdc_resp-reg_receiver"/>
</dbReference>
<dbReference type="GO" id="GO:0000160">
    <property type="term" value="P:phosphorelay signal transduction system"/>
    <property type="evidence" value="ECO:0007669"/>
    <property type="project" value="InterPro"/>
</dbReference>
<evidence type="ECO:0000256" key="1">
    <source>
        <dbReference type="ARBA" id="ARBA00022553"/>
    </source>
</evidence>
<dbReference type="Pfam" id="PF00196">
    <property type="entry name" value="GerE"/>
    <property type="match status" value="1"/>
</dbReference>
<dbReference type="CDD" id="cd17535">
    <property type="entry name" value="REC_NarL-like"/>
    <property type="match status" value="1"/>
</dbReference>
<dbReference type="InterPro" id="IPR016032">
    <property type="entry name" value="Sig_transdc_resp-reg_C-effctor"/>
</dbReference>
<dbReference type="CDD" id="cd06170">
    <property type="entry name" value="LuxR_C_like"/>
    <property type="match status" value="1"/>
</dbReference>
<dbReference type="Pfam" id="PF00072">
    <property type="entry name" value="Response_reg"/>
    <property type="match status" value="1"/>
</dbReference>
<dbReference type="SUPFAM" id="SSF52172">
    <property type="entry name" value="CheY-like"/>
    <property type="match status" value="1"/>
</dbReference>
<proteinExistence type="predicted"/>
<keyword evidence="7" id="KW-1185">Reference proteome</keyword>
<dbReference type="GO" id="GO:0003677">
    <property type="term" value="F:DNA binding"/>
    <property type="evidence" value="ECO:0007669"/>
    <property type="project" value="UniProtKB-KW"/>
</dbReference>
<evidence type="ECO:0000259" key="4">
    <source>
        <dbReference type="PROSITE" id="PS50043"/>
    </source>
</evidence>
<accession>A0A6F8XYP9</accession>
<sequence>MLPRCRVLIVDDHPVVRRGLRAMLEHEDWVGSVAEASTVEEAVREAVSHQAQVVAMDINLPDGDGIEATRRIVTLCPGVRVLIVTLYDDKDKVARALKAGARGYVLKDTEPDTIVDALRTVADGGVVLGPKVGPEVLTTLQGTPTQLPPPFDKLTPQERKILAGLVRGATNAEIGRGLRLNEKTVRNYLTGVFEKLGVDSRVQAALRARDAGIEG</sequence>
<dbReference type="InterPro" id="IPR011006">
    <property type="entry name" value="CheY-like_superfamily"/>
</dbReference>
<dbReference type="PROSITE" id="PS50043">
    <property type="entry name" value="HTH_LUXR_2"/>
    <property type="match status" value="1"/>
</dbReference>
<dbReference type="Proteomes" id="UP000502508">
    <property type="component" value="Chromosome"/>
</dbReference>
<name>A0A6F8XYP9_9ACTN</name>
<dbReference type="InterPro" id="IPR058245">
    <property type="entry name" value="NreC/VraR/RcsB-like_REC"/>
</dbReference>
<dbReference type="PRINTS" id="PR00038">
    <property type="entry name" value="HTHLUXR"/>
</dbReference>
<reference evidence="6 7" key="2">
    <citation type="submission" date="2020-03" db="EMBL/GenBank/DDBJ databases">
        <authorList>
            <person name="Ichikawa N."/>
            <person name="Kimura A."/>
            <person name="Kitahashi Y."/>
            <person name="Uohara A."/>
        </authorList>
    </citation>
    <scope>NUCLEOTIDE SEQUENCE [LARGE SCALE GENOMIC DNA]</scope>
    <source>
        <strain evidence="6 7">NBRC 107702</strain>
    </source>
</reference>
<keyword evidence="2 6" id="KW-0238">DNA-binding</keyword>
<evidence type="ECO:0000313" key="7">
    <source>
        <dbReference type="Proteomes" id="UP000502508"/>
    </source>
</evidence>
<feature type="domain" description="HTH luxR-type" evidence="4">
    <location>
        <begin position="147"/>
        <end position="212"/>
    </location>
</feature>
<reference evidence="6 7" key="1">
    <citation type="submission" date="2020-03" db="EMBL/GenBank/DDBJ databases">
        <title>Whole genome shotgun sequence of Phytohabitans flavus NBRC 107702.</title>
        <authorList>
            <person name="Komaki H."/>
            <person name="Tamura T."/>
        </authorList>
    </citation>
    <scope>NUCLEOTIDE SEQUENCE [LARGE SCALE GENOMIC DNA]</scope>
    <source>
        <strain evidence="6 7">NBRC 107702</strain>
    </source>
</reference>
<dbReference type="GO" id="GO:0006355">
    <property type="term" value="P:regulation of DNA-templated transcription"/>
    <property type="evidence" value="ECO:0007669"/>
    <property type="project" value="InterPro"/>
</dbReference>
<protein>
    <submittedName>
        <fullName evidence="6">DNA-binding response regulator</fullName>
    </submittedName>
</protein>
<organism evidence="6 7">
    <name type="scientific">Phytohabitans flavus</name>
    <dbReference type="NCBI Taxonomy" id="1076124"/>
    <lineage>
        <taxon>Bacteria</taxon>
        <taxon>Bacillati</taxon>
        <taxon>Actinomycetota</taxon>
        <taxon>Actinomycetes</taxon>
        <taxon>Micromonosporales</taxon>
        <taxon>Micromonosporaceae</taxon>
    </lineage>
</organism>
<gene>
    <name evidence="6" type="ORF">Pflav_053550</name>
</gene>
<dbReference type="RefSeq" id="WP_173038730.1">
    <property type="nucleotide sequence ID" value="NZ_AP022870.1"/>
</dbReference>
<dbReference type="SUPFAM" id="SSF46894">
    <property type="entry name" value="C-terminal effector domain of the bipartite response regulators"/>
    <property type="match status" value="1"/>
</dbReference>
<dbReference type="SMART" id="SM00448">
    <property type="entry name" value="REC"/>
    <property type="match status" value="1"/>
</dbReference>
<dbReference type="Gene3D" id="3.40.50.2300">
    <property type="match status" value="1"/>
</dbReference>
<evidence type="ECO:0000256" key="2">
    <source>
        <dbReference type="ARBA" id="ARBA00023125"/>
    </source>
</evidence>
<dbReference type="InterPro" id="IPR000792">
    <property type="entry name" value="Tscrpt_reg_LuxR_C"/>
</dbReference>
<dbReference type="AlphaFoldDB" id="A0A6F8XYP9"/>
<dbReference type="SMART" id="SM00421">
    <property type="entry name" value="HTH_LUXR"/>
    <property type="match status" value="1"/>
</dbReference>
<dbReference type="InterPro" id="IPR039420">
    <property type="entry name" value="WalR-like"/>
</dbReference>
<feature type="domain" description="Response regulatory" evidence="5">
    <location>
        <begin position="6"/>
        <end position="122"/>
    </location>
</feature>
<dbReference type="KEGG" id="pfla:Pflav_053550"/>